<keyword evidence="5" id="KW-1185">Reference proteome</keyword>
<dbReference type="OrthoDB" id="27198at2759"/>
<dbReference type="GO" id="GO:0000151">
    <property type="term" value="C:ubiquitin ligase complex"/>
    <property type="evidence" value="ECO:0007669"/>
    <property type="project" value="TreeGrafter"/>
</dbReference>
<evidence type="ECO:0000313" key="5">
    <source>
        <dbReference type="Proteomes" id="UP000799536"/>
    </source>
</evidence>
<dbReference type="Proteomes" id="UP000799536">
    <property type="component" value="Unassembled WGS sequence"/>
</dbReference>
<gene>
    <name evidence="4" type="ORF">GQ43DRAFT_482895</name>
</gene>
<protein>
    <recommendedName>
        <fullName evidence="1">Defective in cullin neddylation protein</fullName>
    </recommendedName>
</protein>
<evidence type="ECO:0000313" key="4">
    <source>
        <dbReference type="EMBL" id="KAF2198918.1"/>
    </source>
</evidence>
<dbReference type="InterPro" id="IPR042460">
    <property type="entry name" value="DCN1-like_PONY"/>
</dbReference>
<feature type="compositionally biased region" description="Basic and acidic residues" evidence="2">
    <location>
        <begin position="1"/>
        <end position="10"/>
    </location>
</feature>
<dbReference type="EMBL" id="ML994108">
    <property type="protein sequence ID" value="KAF2198918.1"/>
    <property type="molecule type" value="Genomic_DNA"/>
</dbReference>
<feature type="region of interest" description="Disordered" evidence="2">
    <location>
        <begin position="1"/>
        <end position="40"/>
    </location>
</feature>
<sequence>MFGASEDRARQLAAKARRKRIVSSASQKQVESALGHKQPVRLSDIRPRSIDPSVTQSCWEKAFESGQRCQSVNSGPGQLSDPISWADGTINSITSRFRADPDTSLLTAQLAASSLLATDHSPQANIHPKYGLSQQFTQTSLHQSRSCTFTPSSEYSGEHGSSAFPFGVYSDCRTLQNTTRRPETSYSQQGPPRVTNMAYGGVISRATSSGHLTQTLGSPEDLATQPSHKRGAPDGQDGDHIFSEYLDRSASKVEITPSNEDAGLGAQQEPILPLALPQVTPQDIEAFKQRMNPRLPNMPDEDIKSYIMAQRMVQHQTKLTTSGTVASQRSQQLEIRKHQENLFEDVARLENEVKADTFVDLTGIRAEQFALFQQIFHWEQQAMNICATIGPQFRRIVSAFKQYLQRIQLEADASPDAESGIGGLLDTANQKLQQFQQEILQCYLSSGAGTSTRTASNPAGPANQFFSGGGGGGVATPSSAGSKSSLNKIFDKYRDDPSTPDNVGVSGMMKYLGDINVSIEDIAMLAVSEIVKSPAMGEMTREGFVDGWLAVSCDTLDKQKAHIKNLIKGLPSSKENFIRIYKHTFQLAKVGTQKAVQLEMATEYWSLLFTSPSTAVKWSTPTAPWLEWWNEFLTTEWKRSVNKDVWNETLRFAQETLKDEELKFWSEEASWPSVIDEFVEWVKKKREGTADVMEE</sequence>
<evidence type="ECO:0000259" key="3">
    <source>
        <dbReference type="PROSITE" id="PS51229"/>
    </source>
</evidence>
<comment type="caution">
    <text evidence="4">The sequence shown here is derived from an EMBL/GenBank/DDBJ whole genome shotgun (WGS) entry which is preliminary data.</text>
</comment>
<dbReference type="PANTHER" id="PTHR12281">
    <property type="entry name" value="RP42 RELATED"/>
    <property type="match status" value="1"/>
</dbReference>
<dbReference type="GO" id="GO:0097602">
    <property type="term" value="F:cullin family protein binding"/>
    <property type="evidence" value="ECO:0007669"/>
    <property type="project" value="TreeGrafter"/>
</dbReference>
<reference evidence="4" key="1">
    <citation type="journal article" date="2020" name="Stud. Mycol.">
        <title>101 Dothideomycetes genomes: a test case for predicting lifestyles and emergence of pathogens.</title>
        <authorList>
            <person name="Haridas S."/>
            <person name="Albert R."/>
            <person name="Binder M."/>
            <person name="Bloem J."/>
            <person name="Labutti K."/>
            <person name="Salamov A."/>
            <person name="Andreopoulos B."/>
            <person name="Baker S."/>
            <person name="Barry K."/>
            <person name="Bills G."/>
            <person name="Bluhm B."/>
            <person name="Cannon C."/>
            <person name="Castanera R."/>
            <person name="Culley D."/>
            <person name="Daum C."/>
            <person name="Ezra D."/>
            <person name="Gonzalez J."/>
            <person name="Henrissat B."/>
            <person name="Kuo A."/>
            <person name="Liang C."/>
            <person name="Lipzen A."/>
            <person name="Lutzoni F."/>
            <person name="Magnuson J."/>
            <person name="Mondo S."/>
            <person name="Nolan M."/>
            <person name="Ohm R."/>
            <person name="Pangilinan J."/>
            <person name="Park H.-J."/>
            <person name="Ramirez L."/>
            <person name="Alfaro M."/>
            <person name="Sun H."/>
            <person name="Tritt A."/>
            <person name="Yoshinaga Y."/>
            <person name="Zwiers L.-H."/>
            <person name="Turgeon B."/>
            <person name="Goodwin S."/>
            <person name="Spatafora J."/>
            <person name="Crous P."/>
            <person name="Grigoriev I."/>
        </authorList>
    </citation>
    <scope>NUCLEOTIDE SEQUENCE</scope>
    <source>
        <strain evidence="4">ATCC 74209</strain>
    </source>
</reference>
<feature type="region of interest" description="Disordered" evidence="2">
    <location>
        <begin position="451"/>
        <end position="481"/>
    </location>
</feature>
<evidence type="ECO:0000256" key="2">
    <source>
        <dbReference type="SAM" id="MobiDB-lite"/>
    </source>
</evidence>
<dbReference type="GO" id="GO:0031624">
    <property type="term" value="F:ubiquitin conjugating enzyme binding"/>
    <property type="evidence" value="ECO:0007669"/>
    <property type="project" value="TreeGrafter"/>
</dbReference>
<comment type="function">
    <text evidence="1">Neddylation of cullins play an essential role in the regulation of SCF-type complexes activity.</text>
</comment>
<dbReference type="Gene3D" id="1.10.238.10">
    <property type="entry name" value="EF-hand"/>
    <property type="match status" value="1"/>
</dbReference>
<name>A0A9P4JGB5_9PLEO</name>
<dbReference type="AlphaFoldDB" id="A0A9P4JGB5"/>
<organism evidence="4 5">
    <name type="scientific">Delitschia confertaspora ATCC 74209</name>
    <dbReference type="NCBI Taxonomy" id="1513339"/>
    <lineage>
        <taxon>Eukaryota</taxon>
        <taxon>Fungi</taxon>
        <taxon>Dikarya</taxon>
        <taxon>Ascomycota</taxon>
        <taxon>Pezizomycotina</taxon>
        <taxon>Dothideomycetes</taxon>
        <taxon>Pleosporomycetidae</taxon>
        <taxon>Pleosporales</taxon>
        <taxon>Delitschiaceae</taxon>
        <taxon>Delitschia</taxon>
    </lineage>
</organism>
<dbReference type="PANTHER" id="PTHR12281:SF31">
    <property type="entry name" value="DCN1-LIKE PROTEIN 3"/>
    <property type="match status" value="1"/>
</dbReference>
<dbReference type="GO" id="GO:0032182">
    <property type="term" value="F:ubiquitin-like protein binding"/>
    <property type="evidence" value="ECO:0007669"/>
    <property type="project" value="TreeGrafter"/>
</dbReference>
<feature type="domain" description="DCUN1" evidence="3">
    <location>
        <begin position="481"/>
        <end position="683"/>
    </location>
</feature>
<accession>A0A9P4JGB5</accession>
<dbReference type="Gene3D" id="1.10.238.200">
    <property type="entry name" value="Cullin, PONY binding domain"/>
    <property type="match status" value="1"/>
</dbReference>
<proteinExistence type="predicted"/>
<evidence type="ECO:0000256" key="1">
    <source>
        <dbReference type="RuleBase" id="RU410713"/>
    </source>
</evidence>
<dbReference type="Pfam" id="PF03556">
    <property type="entry name" value="Cullin_binding"/>
    <property type="match status" value="1"/>
</dbReference>
<dbReference type="InterPro" id="IPR014764">
    <property type="entry name" value="DCN-prot"/>
</dbReference>
<dbReference type="GO" id="GO:0045116">
    <property type="term" value="P:protein neddylation"/>
    <property type="evidence" value="ECO:0007669"/>
    <property type="project" value="TreeGrafter"/>
</dbReference>
<dbReference type="PROSITE" id="PS51229">
    <property type="entry name" value="DCUN1"/>
    <property type="match status" value="1"/>
</dbReference>
<feature type="region of interest" description="Disordered" evidence="2">
    <location>
        <begin position="211"/>
        <end position="241"/>
    </location>
</feature>
<dbReference type="InterPro" id="IPR005176">
    <property type="entry name" value="PONY_dom"/>
</dbReference>